<dbReference type="EMBL" id="VSSQ01011701">
    <property type="protein sequence ID" value="MPM47499.1"/>
    <property type="molecule type" value="Genomic_DNA"/>
</dbReference>
<protein>
    <submittedName>
        <fullName evidence="1">Uncharacterized protein</fullName>
    </submittedName>
</protein>
<dbReference type="AlphaFoldDB" id="A0A645A2T4"/>
<comment type="caution">
    <text evidence="1">The sequence shown here is derived from an EMBL/GenBank/DDBJ whole genome shotgun (WGS) entry which is preliminary data.</text>
</comment>
<reference evidence="1" key="1">
    <citation type="submission" date="2019-08" db="EMBL/GenBank/DDBJ databases">
        <authorList>
            <person name="Kucharzyk K."/>
            <person name="Murdoch R.W."/>
            <person name="Higgins S."/>
            <person name="Loffler F."/>
        </authorList>
    </citation>
    <scope>NUCLEOTIDE SEQUENCE</scope>
</reference>
<name>A0A645A2T4_9ZZZZ</name>
<organism evidence="1">
    <name type="scientific">bioreactor metagenome</name>
    <dbReference type="NCBI Taxonomy" id="1076179"/>
    <lineage>
        <taxon>unclassified sequences</taxon>
        <taxon>metagenomes</taxon>
        <taxon>ecological metagenomes</taxon>
    </lineage>
</organism>
<proteinExistence type="predicted"/>
<sequence length="103" mass="12101">MKKYITTVNISIDVDTFDSNKLNELYDFINNSETEYNGNPIKCMFYIYGLADDSLKKYSFSHYGFQLNYETIRFISELFGKENVALSTVIISAPVNNKRNWRR</sequence>
<accession>A0A645A2T4</accession>
<evidence type="ECO:0000313" key="1">
    <source>
        <dbReference type="EMBL" id="MPM47499.1"/>
    </source>
</evidence>
<gene>
    <name evidence="1" type="ORF">SDC9_94210</name>
</gene>